<gene>
    <name evidence="1" type="ORF">COCSUDRAFT_32891</name>
</gene>
<comment type="caution">
    <text evidence="1">The sequence shown here is derived from an EMBL/GenBank/DDBJ whole genome shotgun (WGS) entry which is preliminary data.</text>
</comment>
<dbReference type="Proteomes" id="UP000007264">
    <property type="component" value="Unassembled WGS sequence"/>
</dbReference>
<protein>
    <submittedName>
        <fullName evidence="1">Uncharacterized protein</fullName>
    </submittedName>
</protein>
<proteinExistence type="predicted"/>
<dbReference type="AlphaFoldDB" id="I0YZP2"/>
<keyword evidence="2" id="KW-1185">Reference proteome</keyword>
<organism evidence="1 2">
    <name type="scientific">Coccomyxa subellipsoidea (strain C-169)</name>
    <name type="common">Green microalga</name>
    <dbReference type="NCBI Taxonomy" id="574566"/>
    <lineage>
        <taxon>Eukaryota</taxon>
        <taxon>Viridiplantae</taxon>
        <taxon>Chlorophyta</taxon>
        <taxon>core chlorophytes</taxon>
        <taxon>Trebouxiophyceae</taxon>
        <taxon>Trebouxiophyceae incertae sedis</taxon>
        <taxon>Coccomyxaceae</taxon>
        <taxon>Coccomyxa</taxon>
        <taxon>Coccomyxa subellipsoidea</taxon>
    </lineage>
</organism>
<dbReference type="GeneID" id="17041859"/>
<dbReference type="RefSeq" id="XP_005648405.1">
    <property type="nucleotide sequence ID" value="XM_005648348.1"/>
</dbReference>
<evidence type="ECO:0000313" key="2">
    <source>
        <dbReference type="Proteomes" id="UP000007264"/>
    </source>
</evidence>
<name>I0YZP2_COCSC</name>
<dbReference type="KEGG" id="csl:COCSUDRAFT_32891"/>
<evidence type="ECO:0000313" key="1">
    <source>
        <dbReference type="EMBL" id="EIE23861.1"/>
    </source>
</evidence>
<reference evidence="1 2" key="1">
    <citation type="journal article" date="2012" name="Genome Biol.">
        <title>The genome of the polar eukaryotic microalga coccomyxa subellipsoidea reveals traits of cold adaptation.</title>
        <authorList>
            <person name="Blanc G."/>
            <person name="Agarkova I."/>
            <person name="Grimwood J."/>
            <person name="Kuo A."/>
            <person name="Brueggeman A."/>
            <person name="Dunigan D."/>
            <person name="Gurnon J."/>
            <person name="Ladunga I."/>
            <person name="Lindquist E."/>
            <person name="Lucas S."/>
            <person name="Pangilinan J."/>
            <person name="Proschold T."/>
            <person name="Salamov A."/>
            <person name="Schmutz J."/>
            <person name="Weeks D."/>
            <person name="Yamada T."/>
            <person name="Claverie J.M."/>
            <person name="Grigoriev I."/>
            <person name="Van Etten J."/>
            <person name="Lomsadze A."/>
            <person name="Borodovsky M."/>
        </authorList>
    </citation>
    <scope>NUCLEOTIDE SEQUENCE [LARGE SCALE GENOMIC DNA]</scope>
    <source>
        <strain evidence="1 2">C-169</strain>
    </source>
</reference>
<dbReference type="EMBL" id="AGSI01000006">
    <property type="protein sequence ID" value="EIE23861.1"/>
    <property type="molecule type" value="Genomic_DNA"/>
</dbReference>
<sequence>MQWAPQLGINVLDSQLTIASNDCRAIVHRVALHQSYRSLAETKTCMFGWLDKGTVRCALVCRHHISMQAHCLEVLCCSCTRGCLY</sequence>
<accession>I0YZP2</accession>